<organism evidence="3 4">
    <name type="scientific">Mesobacillus maritimus</name>
    <dbReference type="NCBI Taxonomy" id="1643336"/>
    <lineage>
        <taxon>Bacteria</taxon>
        <taxon>Bacillati</taxon>
        <taxon>Bacillota</taxon>
        <taxon>Bacilli</taxon>
        <taxon>Bacillales</taxon>
        <taxon>Bacillaceae</taxon>
        <taxon>Mesobacillus</taxon>
    </lineage>
</organism>
<evidence type="ECO:0000313" key="4">
    <source>
        <dbReference type="Proteomes" id="UP000769780"/>
    </source>
</evidence>
<evidence type="ECO:0000256" key="1">
    <source>
        <dbReference type="SAM" id="MobiDB-lite"/>
    </source>
</evidence>
<keyword evidence="4" id="KW-1185">Reference proteome</keyword>
<feature type="region of interest" description="Disordered" evidence="1">
    <location>
        <begin position="33"/>
        <end position="131"/>
    </location>
</feature>
<feature type="signal peptide" evidence="2">
    <location>
        <begin position="1"/>
        <end position="24"/>
    </location>
</feature>
<comment type="caution">
    <text evidence="3">The sequence shown here is derived from an EMBL/GenBank/DDBJ whole genome shotgun (WGS) entry which is preliminary data.</text>
</comment>
<proteinExistence type="predicted"/>
<sequence length="199" mass="21517">MKKRKIFIVATIFFVLLIGMTACSKPSDETAVIKEGLESDSGSESTIDFSTDSTDKPHNNELSSSDSEDKKEEGKLSQNSTKPDNSSTKNQSKPENITQNADSSQSNGSSAESTSKSDTSEGKQDIVVSSGEKAIQHLKQLLPEGKDDDVSFGVDETLASDDYGSYYTIQLVSISTRVSGKTGTLGYYKVYQDGTYKAF</sequence>
<feature type="compositionally biased region" description="Polar residues" evidence="1">
    <location>
        <begin position="40"/>
        <end position="52"/>
    </location>
</feature>
<protein>
    <recommendedName>
        <fullName evidence="5">Lipoprotein</fullName>
    </recommendedName>
</protein>
<evidence type="ECO:0008006" key="5">
    <source>
        <dbReference type="Google" id="ProtNLM"/>
    </source>
</evidence>
<gene>
    <name evidence="3" type="ORF">H0185_02485</name>
</gene>
<feature type="chain" id="PRO_5046779350" description="Lipoprotein" evidence="2">
    <location>
        <begin position="25"/>
        <end position="199"/>
    </location>
</feature>
<dbReference type="EMBL" id="JACWFH010000006">
    <property type="protein sequence ID" value="MBY0095686.1"/>
    <property type="molecule type" value="Genomic_DNA"/>
</dbReference>
<reference evidence="3 4" key="1">
    <citation type="submission" date="2020-07" db="EMBL/GenBank/DDBJ databases">
        <title>Fungal Genomes of the International Space Station.</title>
        <authorList>
            <person name="Seuylemezian A."/>
            <person name="Singh N.K."/>
            <person name="Wood J."/>
            <person name="Venkateswaran K."/>
        </authorList>
    </citation>
    <scope>NUCLEOTIDE SEQUENCE [LARGE SCALE GENOMIC DNA]</scope>
    <source>
        <strain evidence="3 4">PL-B2</strain>
    </source>
</reference>
<dbReference type="PROSITE" id="PS51257">
    <property type="entry name" value="PROKAR_LIPOPROTEIN"/>
    <property type="match status" value="1"/>
</dbReference>
<evidence type="ECO:0000256" key="2">
    <source>
        <dbReference type="SAM" id="SignalP"/>
    </source>
</evidence>
<keyword evidence="2" id="KW-0732">Signal</keyword>
<accession>A0ABS7K0K3</accession>
<evidence type="ECO:0000313" key="3">
    <source>
        <dbReference type="EMBL" id="MBY0095686.1"/>
    </source>
</evidence>
<feature type="compositionally biased region" description="Polar residues" evidence="1">
    <location>
        <begin position="78"/>
        <end position="108"/>
    </location>
</feature>
<name>A0ABS7K0K3_9BACI</name>
<dbReference type="Proteomes" id="UP000769780">
    <property type="component" value="Unassembled WGS sequence"/>
</dbReference>
<dbReference type="RefSeq" id="WP_221870894.1">
    <property type="nucleotide sequence ID" value="NZ_JACWFH010000006.1"/>
</dbReference>